<dbReference type="Proteomes" id="UP001152759">
    <property type="component" value="Chromosome 7"/>
</dbReference>
<feature type="region of interest" description="Disordered" evidence="1">
    <location>
        <begin position="1"/>
        <end position="20"/>
    </location>
</feature>
<evidence type="ECO:0000313" key="2">
    <source>
        <dbReference type="EMBL" id="CAH0392970.1"/>
    </source>
</evidence>
<dbReference type="AlphaFoldDB" id="A0A9P0AH48"/>
<gene>
    <name evidence="2" type="ORF">BEMITA_LOCUS11427</name>
</gene>
<protein>
    <submittedName>
        <fullName evidence="2">Uncharacterized protein</fullName>
    </submittedName>
</protein>
<accession>A0A9P0AH48</accession>
<feature type="region of interest" description="Disordered" evidence="1">
    <location>
        <begin position="37"/>
        <end position="73"/>
    </location>
</feature>
<feature type="compositionally biased region" description="Basic and acidic residues" evidence="1">
    <location>
        <begin position="57"/>
        <end position="68"/>
    </location>
</feature>
<sequence length="111" mass="12553">MDTEVFLRATNNNPDKDLSKKKWSTGALPLADIMETSDYAGKKGKDKKKNSLTISLSKEELEDKRGRQEQTLPEQSMVARVHSPLSRVISHLAELLILWSSGQTRSRVRTE</sequence>
<evidence type="ECO:0000256" key="1">
    <source>
        <dbReference type="SAM" id="MobiDB-lite"/>
    </source>
</evidence>
<dbReference type="EMBL" id="OU963868">
    <property type="protein sequence ID" value="CAH0392970.1"/>
    <property type="molecule type" value="Genomic_DNA"/>
</dbReference>
<name>A0A9P0AH48_BEMTA</name>
<keyword evidence="3" id="KW-1185">Reference proteome</keyword>
<evidence type="ECO:0000313" key="3">
    <source>
        <dbReference type="Proteomes" id="UP001152759"/>
    </source>
</evidence>
<reference evidence="2" key="1">
    <citation type="submission" date="2021-12" db="EMBL/GenBank/DDBJ databases">
        <authorList>
            <person name="King R."/>
        </authorList>
    </citation>
    <scope>NUCLEOTIDE SEQUENCE</scope>
</reference>
<organism evidence="2 3">
    <name type="scientific">Bemisia tabaci</name>
    <name type="common">Sweetpotato whitefly</name>
    <name type="synonym">Aleurodes tabaci</name>
    <dbReference type="NCBI Taxonomy" id="7038"/>
    <lineage>
        <taxon>Eukaryota</taxon>
        <taxon>Metazoa</taxon>
        <taxon>Ecdysozoa</taxon>
        <taxon>Arthropoda</taxon>
        <taxon>Hexapoda</taxon>
        <taxon>Insecta</taxon>
        <taxon>Pterygota</taxon>
        <taxon>Neoptera</taxon>
        <taxon>Paraneoptera</taxon>
        <taxon>Hemiptera</taxon>
        <taxon>Sternorrhyncha</taxon>
        <taxon>Aleyrodoidea</taxon>
        <taxon>Aleyrodidae</taxon>
        <taxon>Aleyrodinae</taxon>
        <taxon>Bemisia</taxon>
    </lineage>
</organism>
<proteinExistence type="predicted"/>